<proteinExistence type="predicted"/>
<dbReference type="InterPro" id="IPR025287">
    <property type="entry name" value="WAK_GUB"/>
</dbReference>
<comment type="subcellular location">
    <subcellularLocation>
        <location evidence="1">Membrane</location>
        <topology evidence="1">Single-pass membrane protein</topology>
    </subcellularLocation>
</comment>
<feature type="domain" description="Wall-associated receptor kinase galacturonan-binding" evidence="3">
    <location>
        <begin position="39"/>
        <end position="99"/>
    </location>
</feature>
<reference evidence="4 5" key="1">
    <citation type="journal article" date="2020" name="bioRxiv">
        <title>Sequence and annotation of 42 cannabis genomes reveals extensive copy number variation in cannabinoid synthesis and pathogen resistance genes.</title>
        <authorList>
            <person name="Mckernan K.J."/>
            <person name="Helbert Y."/>
            <person name="Kane L.T."/>
            <person name="Ebling H."/>
            <person name="Zhang L."/>
            <person name="Liu B."/>
            <person name="Eaton Z."/>
            <person name="Mclaughlin S."/>
            <person name="Kingan S."/>
            <person name="Baybayan P."/>
            <person name="Concepcion G."/>
            <person name="Jordan M."/>
            <person name="Riva A."/>
            <person name="Barbazuk W."/>
            <person name="Harkins T."/>
        </authorList>
    </citation>
    <scope>NUCLEOTIDE SEQUENCE [LARGE SCALE GENOMIC DNA]</scope>
    <source>
        <strain evidence="5">cv. Jamaican Lion 4</strain>
        <tissue evidence="4">Leaf</tissue>
    </source>
</reference>
<dbReference type="EMBL" id="JAATIQ010000077">
    <property type="protein sequence ID" value="KAF4387637.1"/>
    <property type="molecule type" value="Genomic_DNA"/>
</dbReference>
<dbReference type="AlphaFoldDB" id="A0A7J6GXH6"/>
<keyword evidence="5" id="KW-1185">Reference proteome</keyword>
<dbReference type="PANTHER" id="PTHR33491">
    <property type="entry name" value="OSJNBA0016N04.9 PROTEIN"/>
    <property type="match status" value="1"/>
</dbReference>
<gene>
    <name evidence="4" type="ORF">G4B88_003964</name>
</gene>
<comment type="caution">
    <text evidence="4">The sequence shown here is derived from an EMBL/GenBank/DDBJ whole genome shotgun (WGS) entry which is preliminary data.</text>
</comment>
<evidence type="ECO:0000256" key="1">
    <source>
        <dbReference type="ARBA" id="ARBA00004167"/>
    </source>
</evidence>
<sequence length="233" mass="25736">MEVKHQQQVLLLLSVSSTLLLINNDHLILASNNITLQGCPETCGSVKIPYPFGTKQGCYYNKKFLLNCKQTNPSHSPKLFFPNSTFSNILHISIQPSEILVKGKVSRDCYDKSGKLIDKQSKLRSRMWTESNNMFPLSTRNKFIGVGCDTVAIIGVREGSYMAGCVASCYDINDVVNGSCSGIGCCETDIPPGVSNVVTFVQSLNNGNSTNHSLVHHFNPCESNKARHHFIYD</sequence>
<keyword evidence="2" id="KW-0732">Signal</keyword>
<dbReference type="GO" id="GO:0016020">
    <property type="term" value="C:membrane"/>
    <property type="evidence" value="ECO:0007669"/>
    <property type="project" value="UniProtKB-SubCell"/>
</dbReference>
<dbReference type="Proteomes" id="UP000583929">
    <property type="component" value="Unassembled WGS sequence"/>
</dbReference>
<evidence type="ECO:0000259" key="3">
    <source>
        <dbReference type="Pfam" id="PF13947"/>
    </source>
</evidence>
<evidence type="ECO:0000256" key="2">
    <source>
        <dbReference type="ARBA" id="ARBA00022729"/>
    </source>
</evidence>
<dbReference type="GO" id="GO:0030247">
    <property type="term" value="F:polysaccharide binding"/>
    <property type="evidence" value="ECO:0007669"/>
    <property type="project" value="InterPro"/>
</dbReference>
<dbReference type="Pfam" id="PF13947">
    <property type="entry name" value="GUB_WAK_bind"/>
    <property type="match status" value="1"/>
</dbReference>
<organism evidence="4 5">
    <name type="scientific">Cannabis sativa</name>
    <name type="common">Hemp</name>
    <name type="synonym">Marijuana</name>
    <dbReference type="NCBI Taxonomy" id="3483"/>
    <lineage>
        <taxon>Eukaryota</taxon>
        <taxon>Viridiplantae</taxon>
        <taxon>Streptophyta</taxon>
        <taxon>Embryophyta</taxon>
        <taxon>Tracheophyta</taxon>
        <taxon>Spermatophyta</taxon>
        <taxon>Magnoliopsida</taxon>
        <taxon>eudicotyledons</taxon>
        <taxon>Gunneridae</taxon>
        <taxon>Pentapetalae</taxon>
        <taxon>rosids</taxon>
        <taxon>fabids</taxon>
        <taxon>Rosales</taxon>
        <taxon>Cannabaceae</taxon>
        <taxon>Cannabis</taxon>
    </lineage>
</organism>
<name>A0A7J6GXH6_CANSA</name>
<protein>
    <recommendedName>
        <fullName evidence="3">Wall-associated receptor kinase galacturonan-binding domain-containing protein</fullName>
    </recommendedName>
</protein>
<evidence type="ECO:0000313" key="5">
    <source>
        <dbReference type="Proteomes" id="UP000583929"/>
    </source>
</evidence>
<evidence type="ECO:0000313" key="4">
    <source>
        <dbReference type="EMBL" id="KAF4387637.1"/>
    </source>
</evidence>
<accession>A0A7J6GXH6</accession>